<feature type="compositionally biased region" description="Low complexity" evidence="4">
    <location>
        <begin position="109"/>
        <end position="125"/>
    </location>
</feature>
<evidence type="ECO:0000256" key="4">
    <source>
        <dbReference type="SAM" id="MobiDB-lite"/>
    </source>
</evidence>
<keyword evidence="7" id="KW-1185">Reference proteome</keyword>
<dbReference type="PANTHER" id="PTHR30204:SF94">
    <property type="entry name" value="HEAVY METAL-DEPENDENT TRANSCRIPTIONAL REGULATOR HI_0293-RELATED"/>
    <property type="match status" value="1"/>
</dbReference>
<dbReference type="PANTHER" id="PTHR30204">
    <property type="entry name" value="REDOX-CYCLING DRUG-SENSING TRANSCRIPTIONAL ACTIVATOR SOXR"/>
    <property type="match status" value="1"/>
</dbReference>
<keyword evidence="1" id="KW-0805">Transcription regulation</keyword>
<keyword evidence="3" id="KW-0804">Transcription</keyword>
<dbReference type="InterPro" id="IPR047057">
    <property type="entry name" value="MerR_fam"/>
</dbReference>
<dbReference type="SMART" id="SM00422">
    <property type="entry name" value="HTH_MERR"/>
    <property type="match status" value="1"/>
</dbReference>
<protein>
    <recommendedName>
        <fullName evidence="5">HTH merR-type domain-containing protein</fullName>
    </recommendedName>
</protein>
<proteinExistence type="predicted"/>
<feature type="region of interest" description="Disordered" evidence="4">
    <location>
        <begin position="105"/>
        <end position="148"/>
    </location>
</feature>
<evidence type="ECO:0000313" key="7">
    <source>
        <dbReference type="Proteomes" id="UP001500909"/>
    </source>
</evidence>
<evidence type="ECO:0000259" key="5">
    <source>
        <dbReference type="PROSITE" id="PS50937"/>
    </source>
</evidence>
<dbReference type="EMBL" id="BAAABY010000033">
    <property type="protein sequence ID" value="GAA0478105.1"/>
    <property type="molecule type" value="Genomic_DNA"/>
</dbReference>
<sequence>MRIGELAAATGTTSRALRHYEQEGLIGSVREANGYRVYDERAAVRVRNIRHLLDAGLTLADVRCFAGCLDGDMTTAQPSPEGLRIARERLALIDARLAAQTAARDRLARALAAAQPPPEAQLTPEAQPPPEAPFTPPPRPRPPAGSRP</sequence>
<keyword evidence="2" id="KW-0238">DNA-binding</keyword>
<evidence type="ECO:0000313" key="6">
    <source>
        <dbReference type="EMBL" id="GAA0478105.1"/>
    </source>
</evidence>
<dbReference type="InterPro" id="IPR000551">
    <property type="entry name" value="MerR-type_HTH_dom"/>
</dbReference>
<dbReference type="RefSeq" id="WP_346097265.1">
    <property type="nucleotide sequence ID" value="NZ_BAAABY010000033.1"/>
</dbReference>
<dbReference type="Proteomes" id="UP001500909">
    <property type="component" value="Unassembled WGS sequence"/>
</dbReference>
<organism evidence="6 7">
    <name type="scientific">Streptomyces olivaceiscleroticus</name>
    <dbReference type="NCBI Taxonomy" id="68245"/>
    <lineage>
        <taxon>Bacteria</taxon>
        <taxon>Bacillati</taxon>
        <taxon>Actinomycetota</taxon>
        <taxon>Actinomycetes</taxon>
        <taxon>Kitasatosporales</taxon>
        <taxon>Streptomycetaceae</taxon>
        <taxon>Streptomyces</taxon>
    </lineage>
</organism>
<comment type="caution">
    <text evidence="6">The sequence shown here is derived from an EMBL/GenBank/DDBJ whole genome shotgun (WGS) entry which is preliminary data.</text>
</comment>
<feature type="domain" description="HTH merR-type" evidence="5">
    <location>
        <begin position="1"/>
        <end position="68"/>
    </location>
</feature>
<evidence type="ECO:0000256" key="1">
    <source>
        <dbReference type="ARBA" id="ARBA00023015"/>
    </source>
</evidence>
<dbReference type="Pfam" id="PF13411">
    <property type="entry name" value="MerR_1"/>
    <property type="match status" value="1"/>
</dbReference>
<evidence type="ECO:0000256" key="2">
    <source>
        <dbReference type="ARBA" id="ARBA00023125"/>
    </source>
</evidence>
<dbReference type="SUPFAM" id="SSF46955">
    <property type="entry name" value="Putative DNA-binding domain"/>
    <property type="match status" value="1"/>
</dbReference>
<reference evidence="7" key="1">
    <citation type="journal article" date="2019" name="Int. J. Syst. Evol. Microbiol.">
        <title>The Global Catalogue of Microorganisms (GCM) 10K type strain sequencing project: providing services to taxonomists for standard genome sequencing and annotation.</title>
        <authorList>
            <consortium name="The Broad Institute Genomics Platform"/>
            <consortium name="The Broad Institute Genome Sequencing Center for Infectious Disease"/>
            <person name="Wu L."/>
            <person name="Ma J."/>
        </authorList>
    </citation>
    <scope>NUCLEOTIDE SEQUENCE [LARGE SCALE GENOMIC DNA]</scope>
    <source>
        <strain evidence="7">JCM 4805</strain>
    </source>
</reference>
<dbReference type="PRINTS" id="PR00040">
    <property type="entry name" value="HTHMERR"/>
</dbReference>
<dbReference type="Gene3D" id="1.10.1660.10">
    <property type="match status" value="1"/>
</dbReference>
<accession>A0ABP3KES2</accession>
<feature type="compositionally biased region" description="Pro residues" evidence="4">
    <location>
        <begin position="126"/>
        <end position="148"/>
    </location>
</feature>
<dbReference type="PROSITE" id="PS50937">
    <property type="entry name" value="HTH_MERR_2"/>
    <property type="match status" value="1"/>
</dbReference>
<gene>
    <name evidence="6" type="ORF">GCM10010361_48280</name>
</gene>
<dbReference type="InterPro" id="IPR009061">
    <property type="entry name" value="DNA-bd_dom_put_sf"/>
</dbReference>
<name>A0ABP3KES2_9ACTN</name>
<evidence type="ECO:0000256" key="3">
    <source>
        <dbReference type="ARBA" id="ARBA00023163"/>
    </source>
</evidence>